<keyword evidence="2" id="KW-1185">Reference proteome</keyword>
<organism evidence="1 2">
    <name type="scientific">Tritrichomonas musculus</name>
    <dbReference type="NCBI Taxonomy" id="1915356"/>
    <lineage>
        <taxon>Eukaryota</taxon>
        <taxon>Metamonada</taxon>
        <taxon>Parabasalia</taxon>
        <taxon>Tritrichomonadida</taxon>
        <taxon>Tritrichomonadidae</taxon>
        <taxon>Tritrichomonas</taxon>
    </lineage>
</organism>
<proteinExistence type="predicted"/>
<reference evidence="1 2" key="1">
    <citation type="submission" date="2024-04" db="EMBL/GenBank/DDBJ databases">
        <title>Tritrichomonas musculus Genome.</title>
        <authorList>
            <person name="Alves-Ferreira E."/>
            <person name="Grigg M."/>
            <person name="Lorenzi H."/>
            <person name="Galac M."/>
        </authorList>
    </citation>
    <scope>NUCLEOTIDE SEQUENCE [LARGE SCALE GENOMIC DNA]</scope>
    <source>
        <strain evidence="1 2">EAF2021</strain>
    </source>
</reference>
<name>A0ABR2H4N9_9EUKA</name>
<evidence type="ECO:0000313" key="1">
    <source>
        <dbReference type="EMBL" id="KAK8840786.1"/>
    </source>
</evidence>
<gene>
    <name evidence="1" type="ORF">M9Y10_027608</name>
</gene>
<evidence type="ECO:0008006" key="3">
    <source>
        <dbReference type="Google" id="ProtNLM"/>
    </source>
</evidence>
<accession>A0ABR2H4N9</accession>
<dbReference type="Proteomes" id="UP001470230">
    <property type="component" value="Unassembled WGS sequence"/>
</dbReference>
<evidence type="ECO:0000313" key="2">
    <source>
        <dbReference type="Proteomes" id="UP001470230"/>
    </source>
</evidence>
<protein>
    <recommendedName>
        <fullName evidence="3">ZZ-type domain-containing protein</fullName>
    </recommendedName>
</protein>
<sequence length="642" mass="74827">MNDESESEKLFPIYHHHQLTETGRPSFCNICSSRISTTESHYCCWDCDFDLCNECLKNHQNELFTGIKDIIERPLNHNMGNNENKNVQKKPSLNQQFVQHAISSSRPKFYLFEEQKEWPNNEDYQIEATSKFDDNVGRKLLYFTSNQANKMMGKCNKSIEKFVNDHRKRFAILKNIFKNNENYLFLQEYDCGFDIPRIPVIGSIASFISQIMGKYGLHEILAKAKNAEIFKNKLQAASQTVGSQNKLGCIIFMKNESQIINIEHIYLISLVPDLLPIFNWSNNLQTDLMPKISSLIELFNEKYVDLYMKKKYYENNLICGATDFLEEGLLAIKHNRKLSEEDCHSIQSLLENLGKLQISIRIKPIELTILQTTIPNIYQTGEKEKKIFHAFLTFEQLTSIHENLVNDIVTSLKNLSDCKDIDIKNQENSIQNINVFIQESEVNLINFFEENTNAISKYAYKAFSLMLKSKLESVEQFLYNRAIGGIYNNQNDSISEDDQNDYSNEDSQNNTQISQINEDNQNNQIVENSQITRNTIDTQQLTLNQISRFNKDLINIFNQIVKKLLIKDSFIDFCNESVGKLMKEIAERKHLKEILKLTYEIDRMKDQINNKSSTDNMYSIDLMIEKNDDSIQKYRIQKIVNH</sequence>
<comment type="caution">
    <text evidence="1">The sequence shown here is derived from an EMBL/GenBank/DDBJ whole genome shotgun (WGS) entry which is preliminary data.</text>
</comment>
<dbReference type="EMBL" id="JAPFFF010000043">
    <property type="protein sequence ID" value="KAK8840786.1"/>
    <property type="molecule type" value="Genomic_DNA"/>
</dbReference>